<dbReference type="Pfam" id="PF11335">
    <property type="entry name" value="DUF3137"/>
    <property type="match status" value="1"/>
</dbReference>
<dbReference type="Proteomes" id="UP000576082">
    <property type="component" value="Unassembled WGS sequence"/>
</dbReference>
<proteinExistence type="predicted"/>
<organism evidence="2 3">
    <name type="scientific">Flammeovirga aprica JL-4</name>
    <dbReference type="NCBI Taxonomy" id="694437"/>
    <lineage>
        <taxon>Bacteria</taxon>
        <taxon>Pseudomonadati</taxon>
        <taxon>Bacteroidota</taxon>
        <taxon>Cytophagia</taxon>
        <taxon>Cytophagales</taxon>
        <taxon>Flammeovirgaceae</taxon>
        <taxon>Flammeovirga</taxon>
    </lineage>
</organism>
<keyword evidence="1" id="KW-1133">Transmembrane helix</keyword>
<accession>A0A7X9XCZ1</accession>
<gene>
    <name evidence="2" type="ORF">HHU12_30035</name>
</gene>
<reference evidence="2 3" key="1">
    <citation type="submission" date="2020-04" db="EMBL/GenBank/DDBJ databases">
        <title>Flammeovirga sp. SR4, a novel species isolated from seawater.</title>
        <authorList>
            <person name="Wang X."/>
        </authorList>
    </citation>
    <scope>NUCLEOTIDE SEQUENCE [LARGE SCALE GENOMIC DNA]</scope>
    <source>
        <strain evidence="2 3">ATCC 23126</strain>
    </source>
</reference>
<feature type="transmembrane region" description="Helical" evidence="1">
    <location>
        <begin position="37"/>
        <end position="60"/>
    </location>
</feature>
<evidence type="ECO:0000313" key="3">
    <source>
        <dbReference type="Proteomes" id="UP000576082"/>
    </source>
</evidence>
<comment type="caution">
    <text evidence="2">The sequence shown here is derived from an EMBL/GenBank/DDBJ whole genome shotgun (WGS) entry which is preliminary data.</text>
</comment>
<feature type="transmembrane region" description="Helical" evidence="1">
    <location>
        <begin position="66"/>
        <end position="84"/>
    </location>
</feature>
<protein>
    <submittedName>
        <fullName evidence="2">DUF3137 domain-containing protein</fullName>
    </submittedName>
</protein>
<keyword evidence="1" id="KW-0472">Membrane</keyword>
<evidence type="ECO:0000313" key="2">
    <source>
        <dbReference type="EMBL" id="NME72238.1"/>
    </source>
</evidence>
<keyword evidence="1" id="KW-0812">Transmembrane</keyword>
<name>A0A7X9XCZ1_9BACT</name>
<evidence type="ECO:0000256" key="1">
    <source>
        <dbReference type="SAM" id="Phobius"/>
    </source>
</evidence>
<sequence length="320" mass="37542">MISQNELSGFYKEKLEPQLDGLEKQRKVVRNLNTGKISFFIFTLLVHFANSLELLALESVKYLEHIMYSILILVNFSLFIINYIKKRDYRSEYKSKVVQSVVNLIDENWDYYPDDKISESQYKGSILFPARTDSYNGDDLIKGRIGQTDFQCSELHTQYKKVSGSGKNRKTTWYTIFKGLFFHADFNKHFSGITFVRTRNLSRHHSQSFGPVDLEDPEFSKRFHVHSTDQVEARYILTPKIMEAFITLYNYYSNPIDVSFVDSRVNCAVSFKEDLFEPPVYKTIFDLEAVQKVYALLYFNQVVIDELNLNVRIWTKGVNY</sequence>
<dbReference type="AlphaFoldDB" id="A0A7X9XCZ1"/>
<dbReference type="RefSeq" id="WP_169660431.1">
    <property type="nucleotide sequence ID" value="NZ_JABANE010000145.1"/>
</dbReference>
<dbReference type="EMBL" id="JABANE010000145">
    <property type="protein sequence ID" value="NME72238.1"/>
    <property type="molecule type" value="Genomic_DNA"/>
</dbReference>
<dbReference type="InterPro" id="IPR021484">
    <property type="entry name" value="DUF3137"/>
</dbReference>
<keyword evidence="3" id="KW-1185">Reference proteome</keyword>